<dbReference type="OrthoDB" id="538223at2759"/>
<comment type="caution">
    <text evidence="3">The sequence shown here is derived from an EMBL/GenBank/DDBJ whole genome shotgun (WGS) entry which is preliminary data.</text>
</comment>
<dbReference type="Pfam" id="PF24883">
    <property type="entry name" value="NPHP3_N"/>
    <property type="match status" value="1"/>
</dbReference>
<gene>
    <name evidence="3" type="ORF">TRIVIDRAFT_224513</name>
</gene>
<dbReference type="InParanoid" id="G9N0F6"/>
<dbReference type="PANTHER" id="PTHR10039">
    <property type="entry name" value="AMELOGENIN"/>
    <property type="match status" value="1"/>
</dbReference>
<dbReference type="GeneID" id="25791870"/>
<keyword evidence="1" id="KW-0677">Repeat</keyword>
<proteinExistence type="predicted"/>
<evidence type="ECO:0000259" key="2">
    <source>
        <dbReference type="Pfam" id="PF24883"/>
    </source>
</evidence>
<reference evidence="3 4" key="1">
    <citation type="journal article" date="2011" name="Genome Biol.">
        <title>Comparative genome sequence analysis underscores mycoparasitism as the ancestral life style of Trichoderma.</title>
        <authorList>
            <person name="Kubicek C.P."/>
            <person name="Herrera-Estrella A."/>
            <person name="Seidl-Seiboth V."/>
            <person name="Martinez D.A."/>
            <person name="Druzhinina I.S."/>
            <person name="Thon M."/>
            <person name="Zeilinger S."/>
            <person name="Casas-Flores S."/>
            <person name="Horwitz B.A."/>
            <person name="Mukherjee P.K."/>
            <person name="Mukherjee M."/>
            <person name="Kredics L."/>
            <person name="Alcaraz L.D."/>
            <person name="Aerts A."/>
            <person name="Antal Z."/>
            <person name="Atanasova L."/>
            <person name="Cervantes-Badillo M.G."/>
            <person name="Challacombe J."/>
            <person name="Chertkov O."/>
            <person name="McCluskey K."/>
            <person name="Coulpier F."/>
            <person name="Deshpande N."/>
            <person name="von Doehren H."/>
            <person name="Ebbole D.J."/>
            <person name="Esquivel-Naranjo E.U."/>
            <person name="Fekete E."/>
            <person name="Flipphi M."/>
            <person name="Glaser F."/>
            <person name="Gomez-Rodriguez E.Y."/>
            <person name="Gruber S."/>
            <person name="Han C."/>
            <person name="Henrissat B."/>
            <person name="Hermosa R."/>
            <person name="Hernandez-Onate M."/>
            <person name="Karaffa L."/>
            <person name="Kosti I."/>
            <person name="Le Crom S."/>
            <person name="Lindquist E."/>
            <person name="Lucas S."/>
            <person name="Luebeck M."/>
            <person name="Luebeck P.S."/>
            <person name="Margeot A."/>
            <person name="Metz B."/>
            <person name="Misra M."/>
            <person name="Nevalainen H."/>
            <person name="Omann M."/>
            <person name="Packer N."/>
            <person name="Perrone G."/>
            <person name="Uresti-Rivera E.E."/>
            <person name="Salamov A."/>
            <person name="Schmoll M."/>
            <person name="Seiboth B."/>
            <person name="Shapiro H."/>
            <person name="Sukno S."/>
            <person name="Tamayo-Ramos J.A."/>
            <person name="Tisch D."/>
            <person name="Wiest A."/>
            <person name="Wilkinson H.H."/>
            <person name="Zhang M."/>
            <person name="Coutinho P.M."/>
            <person name="Kenerley C.M."/>
            <person name="Monte E."/>
            <person name="Baker S.E."/>
            <person name="Grigoriev I.V."/>
        </authorList>
    </citation>
    <scope>NUCLEOTIDE SEQUENCE [LARGE SCALE GENOMIC DNA]</scope>
    <source>
        <strain evidence="4">Gv29-8 / FGSC 10586</strain>
    </source>
</reference>
<dbReference type="STRING" id="413071.G9N0F6"/>
<feature type="domain" description="Nephrocystin 3-like N-terminal" evidence="2">
    <location>
        <begin position="94"/>
        <end position="135"/>
    </location>
</feature>
<evidence type="ECO:0000256" key="1">
    <source>
        <dbReference type="ARBA" id="ARBA00022737"/>
    </source>
</evidence>
<dbReference type="EMBL" id="ABDF02000082">
    <property type="protein sequence ID" value="EHK19838.1"/>
    <property type="molecule type" value="Genomic_DNA"/>
</dbReference>
<sequence>MAIPEQRHREDRPRPRSIYKTILLALQVDQTNILLDIDQKIVLDRLPIAVGASFDSRAEEQNSICLSNTRVELLDQIMEWAKNSHTEPIFWLNAESLVIVIDALDECDPEDEVKLIIHQFGRTKSLGLKVFVTSRPELPIRLGFSEIKGEYQDFILHEISEPVIKHDLSVFLKHELGRIRDQYNKTAHEHRQLDKDWPCQSSIDDLVKMAIPLFIFAATVCRFLADRKCGNPGERLREVLNYRTKSQEDKLDATYLPVLNQMIAGRSPRDQKKILQQFRDTVGSIVLLASPLSTSALAELLDIPQPAIDVTLDEIHSVLSIPQSAESPVKLLHLSFRDFLVDPGKQGQNLFWIDESQSHARIADNCLRIMKKYLRQDMCDLRPLGLEGSIINSQKVVKHIPAAVKYACRNWVYHLQGAGNQVSNYREVFSIPKAACTRKH</sequence>
<keyword evidence="4" id="KW-1185">Reference proteome</keyword>
<organism evidence="3 4">
    <name type="scientific">Hypocrea virens (strain Gv29-8 / FGSC 10586)</name>
    <name type="common">Gliocladium virens</name>
    <name type="synonym">Trichoderma virens</name>
    <dbReference type="NCBI Taxonomy" id="413071"/>
    <lineage>
        <taxon>Eukaryota</taxon>
        <taxon>Fungi</taxon>
        <taxon>Dikarya</taxon>
        <taxon>Ascomycota</taxon>
        <taxon>Pezizomycotina</taxon>
        <taxon>Sordariomycetes</taxon>
        <taxon>Hypocreomycetidae</taxon>
        <taxon>Hypocreales</taxon>
        <taxon>Hypocreaceae</taxon>
        <taxon>Trichoderma</taxon>
    </lineage>
</organism>
<dbReference type="eggNOG" id="KOG0266">
    <property type="taxonomic scope" value="Eukaryota"/>
</dbReference>
<evidence type="ECO:0000313" key="3">
    <source>
        <dbReference type="EMBL" id="EHK19838.1"/>
    </source>
</evidence>
<protein>
    <recommendedName>
        <fullName evidence="2">Nephrocystin 3-like N-terminal domain-containing protein</fullName>
    </recommendedName>
</protein>
<dbReference type="AlphaFoldDB" id="G9N0F6"/>
<dbReference type="HOGENOM" id="CLU_000288_6_10_1"/>
<dbReference type="PANTHER" id="PTHR10039:SF14">
    <property type="entry name" value="NACHT DOMAIN-CONTAINING PROTEIN"/>
    <property type="match status" value="1"/>
</dbReference>
<dbReference type="InterPro" id="IPR056884">
    <property type="entry name" value="NPHP3-like_N"/>
</dbReference>
<dbReference type="RefSeq" id="XP_013954035.1">
    <property type="nucleotide sequence ID" value="XM_014098560.1"/>
</dbReference>
<dbReference type="OMA" id="ISCNDES"/>
<dbReference type="Proteomes" id="UP000007115">
    <property type="component" value="Unassembled WGS sequence"/>
</dbReference>
<name>G9N0F6_HYPVG</name>
<accession>G9N0F6</accession>
<evidence type="ECO:0000313" key="4">
    <source>
        <dbReference type="Proteomes" id="UP000007115"/>
    </source>
</evidence>
<dbReference type="VEuPathDB" id="FungiDB:TRIVIDRAFT_224513"/>